<name>A0AAN5CUF9_9BILA</name>
<gene>
    <name evidence="2" type="ORF">PMAYCL1PPCAC_20694</name>
</gene>
<feature type="transmembrane region" description="Helical" evidence="1">
    <location>
        <begin position="54"/>
        <end position="74"/>
    </location>
</feature>
<proteinExistence type="predicted"/>
<feature type="transmembrane region" description="Helical" evidence="1">
    <location>
        <begin position="15"/>
        <end position="33"/>
    </location>
</feature>
<comment type="caution">
    <text evidence="2">The sequence shown here is derived from an EMBL/GenBank/DDBJ whole genome shotgun (WGS) entry which is preliminary data.</text>
</comment>
<keyword evidence="1" id="KW-0472">Membrane</keyword>
<evidence type="ECO:0000313" key="2">
    <source>
        <dbReference type="EMBL" id="GMR50499.1"/>
    </source>
</evidence>
<sequence length="110" mass="12607">VAYHQIEYGPCYEPIPWLLTISNFIWCCAYVLKPYFIHHTLIRETMVAHFSRKGLLISIVIPSALVLITIYSATGGMGYNIVYLIYEDVYFLTPSPPIFGHLWSCCSGQR</sequence>
<keyword evidence="1" id="KW-0812">Transmembrane</keyword>
<accession>A0AAN5CUF9</accession>
<dbReference type="Proteomes" id="UP001328107">
    <property type="component" value="Unassembled WGS sequence"/>
</dbReference>
<keyword evidence="3" id="KW-1185">Reference proteome</keyword>
<evidence type="ECO:0000313" key="3">
    <source>
        <dbReference type="Proteomes" id="UP001328107"/>
    </source>
</evidence>
<feature type="non-terminal residue" evidence="2">
    <location>
        <position position="1"/>
    </location>
</feature>
<protein>
    <submittedName>
        <fullName evidence="2">Uncharacterized protein</fullName>
    </submittedName>
</protein>
<feature type="non-terminal residue" evidence="2">
    <location>
        <position position="110"/>
    </location>
</feature>
<keyword evidence="1" id="KW-1133">Transmembrane helix</keyword>
<reference evidence="3" key="1">
    <citation type="submission" date="2022-10" db="EMBL/GenBank/DDBJ databases">
        <title>Genome assembly of Pristionchus species.</title>
        <authorList>
            <person name="Yoshida K."/>
            <person name="Sommer R.J."/>
        </authorList>
    </citation>
    <scope>NUCLEOTIDE SEQUENCE [LARGE SCALE GENOMIC DNA]</scope>
    <source>
        <strain evidence="3">RS5460</strain>
    </source>
</reference>
<dbReference type="EMBL" id="BTRK01000004">
    <property type="protein sequence ID" value="GMR50499.1"/>
    <property type="molecule type" value="Genomic_DNA"/>
</dbReference>
<organism evidence="2 3">
    <name type="scientific">Pristionchus mayeri</name>
    <dbReference type="NCBI Taxonomy" id="1317129"/>
    <lineage>
        <taxon>Eukaryota</taxon>
        <taxon>Metazoa</taxon>
        <taxon>Ecdysozoa</taxon>
        <taxon>Nematoda</taxon>
        <taxon>Chromadorea</taxon>
        <taxon>Rhabditida</taxon>
        <taxon>Rhabditina</taxon>
        <taxon>Diplogasteromorpha</taxon>
        <taxon>Diplogasteroidea</taxon>
        <taxon>Neodiplogasteridae</taxon>
        <taxon>Pristionchus</taxon>
    </lineage>
</organism>
<dbReference type="AlphaFoldDB" id="A0AAN5CUF9"/>
<evidence type="ECO:0000256" key="1">
    <source>
        <dbReference type="SAM" id="Phobius"/>
    </source>
</evidence>